<dbReference type="PANTHER" id="PTHR30204">
    <property type="entry name" value="REDOX-CYCLING DRUG-SENSING TRANSCRIPTIONAL ACTIVATOR SOXR"/>
    <property type="match status" value="1"/>
</dbReference>
<proteinExistence type="predicted"/>
<dbReference type="RefSeq" id="WP_130435061.1">
    <property type="nucleotide sequence ID" value="NZ_SGXF01000003.1"/>
</dbReference>
<dbReference type="InterPro" id="IPR000551">
    <property type="entry name" value="MerR-type_HTH_dom"/>
</dbReference>
<dbReference type="GO" id="GO:0003700">
    <property type="term" value="F:DNA-binding transcription factor activity"/>
    <property type="evidence" value="ECO:0007669"/>
    <property type="project" value="InterPro"/>
</dbReference>
<evidence type="ECO:0000259" key="3">
    <source>
        <dbReference type="PROSITE" id="PS50937"/>
    </source>
</evidence>
<sequence length="293" mass="34374">MKTIKEVADLAGVSVRTLQYYDEIGVFRPSEVTKAGYRLYDENALNTLQQILLFRELDFPLKEIKTIMESPHFDRIEAYKNQKALLTAKRDRLNKLLNLLDKLEKGESCMSFKEFDLSEYIRALEEFRDQNQDQIVKYWGSREAFDDFIQKARDHEVSIGSLAEQYYGSVEKYTVAMKESLLHFSENMEKMQQIKEKGYVERNKELMEKLVQDLTQDPRSDEIQTIIDDMVHLLSPEDTPTMQLGENYYDILIDHYLHNQPIIEAVDKQYGTGASIFIGTAFRHYFSKNKTEN</sequence>
<dbReference type="GO" id="GO:0003677">
    <property type="term" value="F:DNA binding"/>
    <property type="evidence" value="ECO:0007669"/>
    <property type="project" value="UniProtKB-KW"/>
</dbReference>
<dbReference type="InterPro" id="IPR009061">
    <property type="entry name" value="DNA-bd_dom_put_sf"/>
</dbReference>
<dbReference type="AlphaFoldDB" id="A0A4Q7PJ24"/>
<dbReference type="Pfam" id="PF13411">
    <property type="entry name" value="MerR_1"/>
    <property type="match status" value="1"/>
</dbReference>
<feature type="coiled-coil region" evidence="2">
    <location>
        <begin position="76"/>
        <end position="106"/>
    </location>
</feature>
<dbReference type="PROSITE" id="PS50937">
    <property type="entry name" value="HTH_MERR_2"/>
    <property type="match status" value="1"/>
</dbReference>
<dbReference type="OrthoDB" id="9814833at2"/>
<keyword evidence="1 4" id="KW-0238">DNA-binding</keyword>
<feature type="domain" description="HTH merR-type" evidence="3">
    <location>
        <begin position="1"/>
        <end position="70"/>
    </location>
</feature>
<dbReference type="InterPro" id="IPR012925">
    <property type="entry name" value="TipAS_dom"/>
</dbReference>
<dbReference type="PANTHER" id="PTHR30204:SF90">
    <property type="entry name" value="HTH-TYPE TRANSCRIPTIONAL ACTIVATOR MTA"/>
    <property type="match status" value="1"/>
</dbReference>
<gene>
    <name evidence="4" type="ORF">EV209_1757</name>
</gene>
<dbReference type="Pfam" id="PF07739">
    <property type="entry name" value="TipAS"/>
    <property type="match status" value="1"/>
</dbReference>
<dbReference type="Proteomes" id="UP000292927">
    <property type="component" value="Unassembled WGS sequence"/>
</dbReference>
<dbReference type="EMBL" id="SGXF01000003">
    <property type="protein sequence ID" value="RZT00446.1"/>
    <property type="molecule type" value="Genomic_DNA"/>
</dbReference>
<keyword evidence="2" id="KW-0175">Coiled coil</keyword>
<organism evidence="4 5">
    <name type="scientific">Cuneatibacter caecimuris</name>
    <dbReference type="NCBI Taxonomy" id="1796618"/>
    <lineage>
        <taxon>Bacteria</taxon>
        <taxon>Bacillati</taxon>
        <taxon>Bacillota</taxon>
        <taxon>Clostridia</taxon>
        <taxon>Lachnospirales</taxon>
        <taxon>Lachnospiraceae</taxon>
        <taxon>Cuneatibacter</taxon>
    </lineage>
</organism>
<dbReference type="InterPro" id="IPR047057">
    <property type="entry name" value="MerR_fam"/>
</dbReference>
<evidence type="ECO:0000256" key="2">
    <source>
        <dbReference type="SAM" id="Coils"/>
    </source>
</evidence>
<comment type="caution">
    <text evidence="4">The sequence shown here is derived from an EMBL/GenBank/DDBJ whole genome shotgun (WGS) entry which is preliminary data.</text>
</comment>
<dbReference type="Gene3D" id="1.10.1660.10">
    <property type="match status" value="1"/>
</dbReference>
<dbReference type="SMART" id="SM00422">
    <property type="entry name" value="HTH_MERR"/>
    <property type="match status" value="1"/>
</dbReference>
<name>A0A4Q7PJ24_9FIRM</name>
<evidence type="ECO:0000313" key="4">
    <source>
        <dbReference type="EMBL" id="RZT00446.1"/>
    </source>
</evidence>
<evidence type="ECO:0000256" key="1">
    <source>
        <dbReference type="ARBA" id="ARBA00023125"/>
    </source>
</evidence>
<accession>A0A4Q7PJ24</accession>
<protein>
    <submittedName>
        <fullName evidence="4">DNA-binding transcriptional MerR regulator</fullName>
    </submittedName>
</protein>
<keyword evidence="5" id="KW-1185">Reference proteome</keyword>
<dbReference type="CDD" id="cd01106">
    <property type="entry name" value="HTH_TipAL-Mta"/>
    <property type="match status" value="1"/>
</dbReference>
<evidence type="ECO:0000313" key="5">
    <source>
        <dbReference type="Proteomes" id="UP000292927"/>
    </source>
</evidence>
<reference evidence="4 5" key="1">
    <citation type="submission" date="2019-02" db="EMBL/GenBank/DDBJ databases">
        <title>Genomic Encyclopedia of Type Strains, Phase IV (KMG-IV): sequencing the most valuable type-strain genomes for metagenomic binning, comparative biology and taxonomic classification.</title>
        <authorList>
            <person name="Goeker M."/>
        </authorList>
    </citation>
    <scope>NUCLEOTIDE SEQUENCE [LARGE SCALE GENOMIC DNA]</scope>
    <source>
        <strain evidence="4 5">DSM 29486</strain>
    </source>
</reference>
<dbReference type="SUPFAM" id="SSF46955">
    <property type="entry name" value="Putative DNA-binding domain"/>
    <property type="match status" value="1"/>
</dbReference>